<evidence type="ECO:0000313" key="2">
    <source>
        <dbReference type="Proteomes" id="UP001595945"/>
    </source>
</evidence>
<protein>
    <recommendedName>
        <fullName evidence="3">Sulfatase</fullName>
    </recommendedName>
</protein>
<dbReference type="Proteomes" id="UP001595945">
    <property type="component" value="Unassembled WGS sequence"/>
</dbReference>
<evidence type="ECO:0000313" key="1">
    <source>
        <dbReference type="EMBL" id="MFC4823812.1"/>
    </source>
</evidence>
<dbReference type="Gene3D" id="3.40.720.10">
    <property type="entry name" value="Alkaline Phosphatase, subunit A"/>
    <property type="match status" value="1"/>
</dbReference>
<dbReference type="AlphaFoldDB" id="A0ABD5Q054"/>
<name>A0ABD5Q054_9EURY</name>
<dbReference type="InterPro" id="IPR017850">
    <property type="entry name" value="Alkaline_phosphatase_core_sf"/>
</dbReference>
<comment type="caution">
    <text evidence="1">The sequence shown here is derived from an EMBL/GenBank/DDBJ whole genome shotgun (WGS) entry which is preliminary data.</text>
</comment>
<evidence type="ECO:0008006" key="3">
    <source>
        <dbReference type="Google" id="ProtNLM"/>
    </source>
</evidence>
<dbReference type="EMBL" id="JBHSHT010000001">
    <property type="protein sequence ID" value="MFC4823812.1"/>
    <property type="molecule type" value="Genomic_DNA"/>
</dbReference>
<keyword evidence="2" id="KW-1185">Reference proteome</keyword>
<sequence>MREKFEKYDLGSLKTAIDKPWAVRRELNSLGVNLNKLYYQYVDDSEALDVMAADWDTLVILDATRYDVFARTNWLDGDLHRVRSGASHSIEFVHRNFEGRELHDTVYVTANPYVRELSEGTFHSVNSLLEAYDTFRAIRPDKMTEEAIAAHEEFPHKRLVVHYMQPHAPFIGEYGQYLQSEYLGGEEVAGARWMYEVVWDPDHPLDVEMVKKAYRENLEIALDEAERLASNLDGKTVITADHGELFGERTRPIPARLYGHEPFVYYGNLVSVPWFELPADERREIRADPPEERDTTTEVTDDQLAALGYL</sequence>
<dbReference type="GeneID" id="73047072"/>
<reference evidence="1 2" key="1">
    <citation type="journal article" date="2019" name="Int. J. Syst. Evol. Microbiol.">
        <title>The Global Catalogue of Microorganisms (GCM) 10K type strain sequencing project: providing services to taxonomists for standard genome sequencing and annotation.</title>
        <authorList>
            <consortium name="The Broad Institute Genomics Platform"/>
            <consortium name="The Broad Institute Genome Sequencing Center for Infectious Disease"/>
            <person name="Wu L."/>
            <person name="Ma J."/>
        </authorList>
    </citation>
    <scope>NUCLEOTIDE SEQUENCE [LARGE SCALE GENOMIC DNA]</scope>
    <source>
        <strain evidence="1 2">XZYJ18</strain>
    </source>
</reference>
<proteinExistence type="predicted"/>
<accession>A0ABD5Q054</accession>
<organism evidence="1 2">
    <name type="scientific">Halorussus aquaticus</name>
    <dbReference type="NCBI Taxonomy" id="2953748"/>
    <lineage>
        <taxon>Archaea</taxon>
        <taxon>Methanobacteriati</taxon>
        <taxon>Methanobacteriota</taxon>
        <taxon>Stenosarchaea group</taxon>
        <taxon>Halobacteria</taxon>
        <taxon>Halobacteriales</taxon>
        <taxon>Haladaptataceae</taxon>
        <taxon>Halorussus</taxon>
    </lineage>
</organism>
<dbReference type="SUPFAM" id="SSF53649">
    <property type="entry name" value="Alkaline phosphatase-like"/>
    <property type="match status" value="1"/>
</dbReference>
<dbReference type="RefSeq" id="WP_254270393.1">
    <property type="nucleotide sequence ID" value="NZ_CP100401.1"/>
</dbReference>
<gene>
    <name evidence="1" type="ORF">ACFO9K_06020</name>
</gene>